<dbReference type="SUPFAM" id="SSF47565">
    <property type="entry name" value="Insect pheromone/odorant-binding proteins"/>
    <property type="match status" value="1"/>
</dbReference>
<feature type="chain" id="PRO_5004906113" evidence="1">
    <location>
        <begin position="38"/>
        <end position="178"/>
    </location>
</feature>
<name>W8BDG8_CERCA</name>
<dbReference type="OrthoDB" id="8184571at2759"/>
<organism evidence="2">
    <name type="scientific">Ceratitis capitata</name>
    <name type="common">Mediterranean fruit fly</name>
    <name type="synonym">Tephritis capitata</name>
    <dbReference type="NCBI Taxonomy" id="7213"/>
    <lineage>
        <taxon>Eukaryota</taxon>
        <taxon>Metazoa</taxon>
        <taxon>Ecdysozoa</taxon>
        <taxon>Arthropoda</taxon>
        <taxon>Hexapoda</taxon>
        <taxon>Insecta</taxon>
        <taxon>Pterygota</taxon>
        <taxon>Neoptera</taxon>
        <taxon>Endopterygota</taxon>
        <taxon>Diptera</taxon>
        <taxon>Brachycera</taxon>
        <taxon>Muscomorpha</taxon>
        <taxon>Tephritoidea</taxon>
        <taxon>Tephritidae</taxon>
        <taxon>Ceratitis</taxon>
        <taxon>Ceratitis</taxon>
    </lineage>
</organism>
<dbReference type="InterPro" id="IPR006170">
    <property type="entry name" value="PBP/GOBP"/>
</dbReference>
<evidence type="ECO:0000256" key="1">
    <source>
        <dbReference type="SAM" id="SignalP"/>
    </source>
</evidence>
<dbReference type="GO" id="GO:0005549">
    <property type="term" value="F:odorant binding"/>
    <property type="evidence" value="ECO:0007669"/>
    <property type="project" value="InterPro"/>
</dbReference>
<dbReference type="CDD" id="cd23992">
    <property type="entry name" value="PBP_GOBP"/>
    <property type="match status" value="1"/>
</dbReference>
<reference evidence="2" key="2">
    <citation type="journal article" date="2014" name="BMC Genomics">
        <title>A genomic perspective to assessing quality of mass-reared SIT flies used in Mediterranean fruit fly (Ceratitis capitata) eradication in California.</title>
        <authorList>
            <person name="Calla B."/>
            <person name="Hall B."/>
            <person name="Hou S."/>
            <person name="Geib S.M."/>
        </authorList>
    </citation>
    <scope>NUCLEOTIDE SEQUENCE</scope>
</reference>
<evidence type="ECO:0000313" key="2">
    <source>
        <dbReference type="EMBL" id="JAB95038.1"/>
    </source>
</evidence>
<feature type="signal peptide" evidence="1">
    <location>
        <begin position="1"/>
        <end position="37"/>
    </location>
</feature>
<dbReference type="EMBL" id="GAMC01011517">
    <property type="protein sequence ID" value="JAB95038.1"/>
    <property type="molecule type" value="mRNA"/>
</dbReference>
<keyword evidence="1" id="KW-0732">Signal</keyword>
<dbReference type="AlphaFoldDB" id="W8BDG8"/>
<protein>
    <submittedName>
        <fullName evidence="2">Pheromone-binding protein-related protein 4</fullName>
    </submittedName>
</protein>
<proteinExistence type="evidence at transcript level"/>
<dbReference type="Gene3D" id="1.10.238.20">
    <property type="entry name" value="Pheromone/general odorant binding protein domain"/>
    <property type="match status" value="1"/>
</dbReference>
<dbReference type="Pfam" id="PF01395">
    <property type="entry name" value="PBP_GOBP"/>
    <property type="match status" value="1"/>
</dbReference>
<sequence>MGIICKLLKKTMLDHRHLNIILLLLQFGIMSSGAADAQTNLTNNASDQLQAVENTTPMVEEEHEMGFDFDAVVRTCNASFAIPLELIQRFNETAELPNTTDKTGMCFLKCYMEGTGLLRNWQLNRSLIRQTMWPATGDSIPVCQEEGSRESCPCKRTYAIAKCLMIRALVDARNKPIV</sequence>
<dbReference type="InterPro" id="IPR036728">
    <property type="entry name" value="PBP_GOBP_sf"/>
</dbReference>
<accession>W8BDG8</accession>
<gene>
    <name evidence="2" type="primary">PBP4</name>
</gene>
<reference evidence="2" key="1">
    <citation type="submission" date="2013-07" db="EMBL/GenBank/DDBJ databases">
        <authorList>
            <person name="Geib S."/>
        </authorList>
    </citation>
    <scope>NUCLEOTIDE SEQUENCE</scope>
</reference>